<evidence type="ECO:0000313" key="2">
    <source>
        <dbReference type="Proteomes" id="UP000474159"/>
    </source>
</evidence>
<sequence length="42" mass="4163">LARVRRLANGPPPKTTLIAKLVGAVVHPGDPARGNAAGAAAH</sequence>
<keyword evidence="2" id="KW-1185">Reference proteome</keyword>
<comment type="caution">
    <text evidence="1">The sequence shown here is derived from an EMBL/GenBank/DDBJ whole genome shotgun (WGS) entry which is preliminary data.</text>
</comment>
<dbReference type="Proteomes" id="UP000474159">
    <property type="component" value="Unassembled WGS sequence"/>
</dbReference>
<feature type="non-terminal residue" evidence="1">
    <location>
        <position position="1"/>
    </location>
</feature>
<protein>
    <submittedName>
        <fullName evidence="1">IS701 family transposase</fullName>
    </submittedName>
</protein>
<organism evidence="1 2">
    <name type="scientific">Methylobacterium soli</name>
    <dbReference type="NCBI Taxonomy" id="553447"/>
    <lineage>
        <taxon>Bacteria</taxon>
        <taxon>Pseudomonadati</taxon>
        <taxon>Pseudomonadota</taxon>
        <taxon>Alphaproteobacteria</taxon>
        <taxon>Hyphomicrobiales</taxon>
        <taxon>Methylobacteriaceae</taxon>
        <taxon>Methylobacterium</taxon>
    </lineage>
</organism>
<gene>
    <name evidence="1" type="ORF">F6X53_28965</name>
</gene>
<evidence type="ECO:0000313" key="1">
    <source>
        <dbReference type="EMBL" id="KAB1071711.1"/>
    </source>
</evidence>
<dbReference type="EMBL" id="VZZK01000053">
    <property type="protein sequence ID" value="KAB1071711.1"/>
    <property type="molecule type" value="Genomic_DNA"/>
</dbReference>
<proteinExistence type="predicted"/>
<name>A0A6L3SQJ7_9HYPH</name>
<reference evidence="1 2" key="1">
    <citation type="submission" date="2019-09" db="EMBL/GenBank/DDBJ databases">
        <title>YIM 48816 draft genome.</title>
        <authorList>
            <person name="Jiang L."/>
        </authorList>
    </citation>
    <scope>NUCLEOTIDE SEQUENCE [LARGE SCALE GENOMIC DNA]</scope>
    <source>
        <strain evidence="1 2">YIM 48816</strain>
    </source>
</reference>
<dbReference type="AlphaFoldDB" id="A0A6L3SQJ7"/>
<accession>A0A6L3SQJ7</accession>